<feature type="transmembrane region" description="Helical" evidence="3">
    <location>
        <begin position="36"/>
        <end position="55"/>
    </location>
</feature>
<evidence type="ECO:0000256" key="1">
    <source>
        <dbReference type="ARBA" id="ARBA00022723"/>
    </source>
</evidence>
<dbReference type="InterPro" id="IPR029052">
    <property type="entry name" value="Metallo-depent_PP-like"/>
</dbReference>
<dbReference type="Pfam" id="PF00149">
    <property type="entry name" value="Metallophos"/>
    <property type="match status" value="1"/>
</dbReference>
<evidence type="ECO:0000256" key="3">
    <source>
        <dbReference type="SAM" id="Phobius"/>
    </source>
</evidence>
<evidence type="ECO:0000259" key="4">
    <source>
        <dbReference type="Pfam" id="PF00149"/>
    </source>
</evidence>
<keyword evidence="3" id="KW-0472">Membrane</keyword>
<dbReference type="Proteomes" id="UP000257067">
    <property type="component" value="Unassembled WGS sequence"/>
</dbReference>
<accession>A0A3D8IVZ6</accession>
<dbReference type="PROSITE" id="PS51257">
    <property type="entry name" value="PROKAR_LIPOPROTEIN"/>
    <property type="match status" value="1"/>
</dbReference>
<reference evidence="5 6" key="1">
    <citation type="submission" date="2018-04" db="EMBL/GenBank/DDBJ databases">
        <title>Novel Campyloabacter and Helicobacter Species and Strains.</title>
        <authorList>
            <person name="Mannion A.J."/>
            <person name="Shen Z."/>
            <person name="Fox J.G."/>
        </authorList>
    </citation>
    <scope>NUCLEOTIDE SEQUENCE [LARGE SCALE GENOMIC DNA]</scope>
    <source>
        <strain evidence="5 6">ATCC 700242</strain>
    </source>
</reference>
<gene>
    <name evidence="5" type="ORF">CQA62_02020</name>
</gene>
<dbReference type="EMBL" id="NXLU01000002">
    <property type="protein sequence ID" value="RDU69447.1"/>
    <property type="molecule type" value="Genomic_DNA"/>
</dbReference>
<dbReference type="CDD" id="cd07385">
    <property type="entry name" value="MPP_YkuE_C"/>
    <property type="match status" value="1"/>
</dbReference>
<evidence type="ECO:0000313" key="5">
    <source>
        <dbReference type="EMBL" id="RDU69447.1"/>
    </source>
</evidence>
<dbReference type="AlphaFoldDB" id="A0A3D8IVZ6"/>
<proteinExistence type="predicted"/>
<name>A0A3D8IVZ6_9HELI</name>
<evidence type="ECO:0000256" key="2">
    <source>
        <dbReference type="ARBA" id="ARBA00022801"/>
    </source>
</evidence>
<dbReference type="InterPro" id="IPR004843">
    <property type="entry name" value="Calcineurin-like_PHP"/>
</dbReference>
<dbReference type="OrthoDB" id="9780884at2"/>
<dbReference type="GO" id="GO:0008758">
    <property type="term" value="F:UDP-2,3-diacylglucosamine hydrolase activity"/>
    <property type="evidence" value="ECO:0007669"/>
    <property type="project" value="TreeGrafter"/>
</dbReference>
<dbReference type="PANTHER" id="PTHR31302">
    <property type="entry name" value="TRANSMEMBRANE PROTEIN WITH METALLOPHOSPHOESTERASE DOMAIN-RELATED"/>
    <property type="match status" value="1"/>
</dbReference>
<dbReference type="Gene3D" id="3.60.21.10">
    <property type="match status" value="1"/>
</dbReference>
<dbReference type="InterPro" id="IPR051158">
    <property type="entry name" value="Metallophosphoesterase_sf"/>
</dbReference>
<dbReference type="RefSeq" id="WP_104724601.1">
    <property type="nucleotide sequence ID" value="NZ_FZNE01000003.1"/>
</dbReference>
<organism evidence="5 6">
    <name type="scientific">Helicobacter cholecystus</name>
    <dbReference type="NCBI Taxonomy" id="45498"/>
    <lineage>
        <taxon>Bacteria</taxon>
        <taxon>Pseudomonadati</taxon>
        <taxon>Campylobacterota</taxon>
        <taxon>Epsilonproteobacteria</taxon>
        <taxon>Campylobacterales</taxon>
        <taxon>Helicobacteraceae</taxon>
        <taxon>Helicobacter</taxon>
    </lineage>
</organism>
<dbReference type="PANTHER" id="PTHR31302:SF31">
    <property type="entry name" value="PHOSPHODIESTERASE YAEI"/>
    <property type="match status" value="1"/>
</dbReference>
<feature type="transmembrane region" description="Helical" evidence="3">
    <location>
        <begin position="101"/>
        <end position="120"/>
    </location>
</feature>
<keyword evidence="6" id="KW-1185">Reference proteome</keyword>
<feature type="transmembrane region" description="Helical" evidence="3">
    <location>
        <begin position="6"/>
        <end position="24"/>
    </location>
</feature>
<comment type="caution">
    <text evidence="5">The sequence shown here is derived from an EMBL/GenBank/DDBJ whole genome shotgun (WGS) entry which is preliminary data.</text>
</comment>
<dbReference type="GO" id="GO:0046872">
    <property type="term" value="F:metal ion binding"/>
    <property type="evidence" value="ECO:0007669"/>
    <property type="project" value="UniProtKB-KW"/>
</dbReference>
<dbReference type="GO" id="GO:0009245">
    <property type="term" value="P:lipid A biosynthetic process"/>
    <property type="evidence" value="ECO:0007669"/>
    <property type="project" value="TreeGrafter"/>
</dbReference>
<feature type="transmembrane region" description="Helical" evidence="3">
    <location>
        <begin position="67"/>
        <end position="89"/>
    </location>
</feature>
<keyword evidence="3" id="KW-0812">Transmembrane</keyword>
<keyword evidence="2" id="KW-0378">Hydrolase</keyword>
<keyword evidence="3" id="KW-1133">Transmembrane helix</keyword>
<feature type="domain" description="Calcineurin-like phosphoesterase" evidence="4">
    <location>
        <begin position="142"/>
        <end position="319"/>
    </location>
</feature>
<evidence type="ECO:0000313" key="6">
    <source>
        <dbReference type="Proteomes" id="UP000257067"/>
    </source>
</evidence>
<keyword evidence="1" id="KW-0479">Metal-binding</keyword>
<sequence>MNIERLIIVGLIGLVMSGCVYFGLFRPIFGNTYKLLALTLSALLYICSLSYLAFLHHPKLFTQHFSVALGVLFLLFCTSLLSLLIFGICKLFAPSILQFQRLWAISLCSIAILGIVYSLFKALQPPKIYTQSLHIPHLSTPLKVLQLSDLHIGGSYLTSSKLKKIITQSNALKPDLILLTGDIIDAPSQSVLPQIQLLSHLKAKYGIFYALGNHEYFYDTHKILEEIQKLGIKTLVNESFVLEINSTPVLNLAGIADLNAKKYQKLFPKKDLIFPDMNQTIQALNPSLPTILLSHQPKVIELLPTPSPFSLILSGHTHGGQIFPFNFLVKLEQPFVRGLHTLGDTLIYINQGTAFWGVPMRLGSECEITLFELK</sequence>
<protein>
    <submittedName>
        <fullName evidence="5">Metallophosphoesterase</fullName>
    </submittedName>
</protein>
<dbReference type="SUPFAM" id="SSF56300">
    <property type="entry name" value="Metallo-dependent phosphatases"/>
    <property type="match status" value="1"/>
</dbReference>
<dbReference type="GO" id="GO:0016020">
    <property type="term" value="C:membrane"/>
    <property type="evidence" value="ECO:0007669"/>
    <property type="project" value="GOC"/>
</dbReference>